<dbReference type="Proteomes" id="UP000886741">
    <property type="component" value="Unassembled WGS sequence"/>
</dbReference>
<evidence type="ECO:0000313" key="2">
    <source>
        <dbReference type="EMBL" id="HIS64249.1"/>
    </source>
</evidence>
<name>A0A9D1F8J7_9FIRM</name>
<evidence type="ECO:0000259" key="1">
    <source>
        <dbReference type="Pfam" id="PF12673"/>
    </source>
</evidence>
<organism evidence="2 3">
    <name type="scientific">Candidatus Avoscillospira avistercoris</name>
    <dbReference type="NCBI Taxonomy" id="2840707"/>
    <lineage>
        <taxon>Bacteria</taxon>
        <taxon>Bacillati</taxon>
        <taxon>Bacillota</taxon>
        <taxon>Clostridia</taxon>
        <taxon>Eubacteriales</taxon>
        <taxon>Oscillospiraceae</taxon>
        <taxon>Oscillospiraceae incertae sedis</taxon>
        <taxon>Candidatus Avoscillospira</taxon>
    </lineage>
</organism>
<proteinExistence type="predicted"/>
<protein>
    <submittedName>
        <fullName evidence="2">DUF3794 domain-containing protein</fullName>
    </submittedName>
</protein>
<gene>
    <name evidence="2" type="ORF">IAA83_02610</name>
</gene>
<dbReference type="Pfam" id="PF12673">
    <property type="entry name" value="SipL"/>
    <property type="match status" value="2"/>
</dbReference>
<reference evidence="2" key="2">
    <citation type="journal article" date="2021" name="PeerJ">
        <title>Extensive microbial diversity within the chicken gut microbiome revealed by metagenomics and culture.</title>
        <authorList>
            <person name="Gilroy R."/>
            <person name="Ravi A."/>
            <person name="Getino M."/>
            <person name="Pursley I."/>
            <person name="Horton D.L."/>
            <person name="Alikhan N.F."/>
            <person name="Baker D."/>
            <person name="Gharbi K."/>
            <person name="Hall N."/>
            <person name="Watson M."/>
            <person name="Adriaenssens E.M."/>
            <person name="Foster-Nyarko E."/>
            <person name="Jarju S."/>
            <person name="Secka A."/>
            <person name="Antonio M."/>
            <person name="Oren A."/>
            <person name="Chaudhuri R.R."/>
            <person name="La Ragione R."/>
            <person name="Hildebrand F."/>
            <person name="Pallen M.J."/>
        </authorList>
    </citation>
    <scope>NUCLEOTIDE SEQUENCE</scope>
    <source>
        <strain evidence="2">ChiBcec16-1751</strain>
    </source>
</reference>
<dbReference type="EMBL" id="DVJJ01000048">
    <property type="protein sequence ID" value="HIS64249.1"/>
    <property type="molecule type" value="Genomic_DNA"/>
</dbReference>
<dbReference type="InterPro" id="IPR024300">
    <property type="entry name" value="SipL_SPOCS_dom"/>
</dbReference>
<evidence type="ECO:0000313" key="3">
    <source>
        <dbReference type="Proteomes" id="UP000886741"/>
    </source>
</evidence>
<dbReference type="AlphaFoldDB" id="A0A9D1F8J7"/>
<accession>A0A9D1F8J7</accession>
<feature type="domain" description="SipL SPOCS" evidence="1">
    <location>
        <begin position="188"/>
        <end position="260"/>
    </location>
</feature>
<reference evidence="2" key="1">
    <citation type="submission" date="2020-10" db="EMBL/GenBank/DDBJ databases">
        <authorList>
            <person name="Gilroy R."/>
        </authorList>
    </citation>
    <scope>NUCLEOTIDE SEQUENCE</scope>
    <source>
        <strain evidence="2">ChiBcec16-1751</strain>
    </source>
</reference>
<feature type="domain" description="SipL SPOCS" evidence="1">
    <location>
        <begin position="37"/>
        <end position="118"/>
    </location>
</feature>
<comment type="caution">
    <text evidence="2">The sequence shown here is derived from an EMBL/GenBank/DDBJ whole genome shotgun (WGS) entry which is preliminary data.</text>
</comment>
<sequence>MELIFETKTADYLREVFSSVIAQEESGESIVPDSHPDVGQILQTFGTVVLRGKECRNGSIHLSGGVQAGVVYEPEDHSAPRSLQAYLPFSVRMEHPAITESTEVHAVCRIRHIDAKVIHSRKILVRVSLCGGVTGYEPAQQTFSLSPAEPVDLQLRSAVYPIVRPVEFAQRQFPMAEEIELPEGQAPMKELCRSQVDLELTESRLLGSKAIFKGNALVRLLYLTEDEELATWSCQLPFSQYVELQREYEEQEIQVDLALAELHMEDTSGQGRRLLADLQILAQCTVVGQEQLEVLEDGYSLHHTFTPNWQQVEAAGRLDRQTMQETVRTPVEVPVKSVIDTQVCLGDPTVTWEDGQLVVTLPAVANILYCDPEEEIRGTTARMEISCRTAGAEQCQWHPMARLVGEAFAVPAGEGLEVRCTVEFTVDTVARQTYQTLLGGQLSDERLNTADRPSVILRPMGTGESLWSLAKACCSTPEAIREANDLTDGETVQGMLLIPVMK</sequence>